<sequence length="959" mass="106380">MELSLCLLALVGLVVKSVSLPLVIAGSFGTSIQPCSCHDDEKSALLQFKQSFVIDKAASTSQGAYPKVSSWKSEGEGSNCCLWDGVECDENTSHVVALDLSSSCLYGSIDSNSSLFLLSHLRRLDLADNHFNYSRIPTALRQFSRLTYLNLSMSRFFGQIPSEISHLSELSCLDLGFNYDENTGEKSLELKNPNLGSLIQNLTSLEKLDLSLVDMPSTIPDLLANFSSLVSLLLQDCGLYGEFPAHIFLLPNLEVLNVQSNEFLTGHFPEFKPSHLSVVELGGTSFSGNIPSSVENLASLSLLDVSDCSFSGHIPSSLGKLSHLSALDLGNNNFNGHIPSSLQNLTQLTSFSLYANKMTGPIPSWLGNLTQLVYIYLHQNELDGLVPQSLSRLRNLEGLSLHHNNLVGTLIFDVFLNMKSLAYLELGNNKFSLLFGKKNVNATVSKFKLLGLSSCNISSEFPNFLRHQNQLEWLDLASNGIHGLIPQWMWNTSIKTLKAIDISNNSLTGFQVQPSAFLPWINLRILDLSFNMLQGKLPLPPQSISYYDVSNNRLNGEIWAEICSFSSLLVLDLASNNFSGKIPQCSSGNFGNSLLILNLRNNSFDGSIPQTCTKTSNLRMLDISHNKFQGKLPRSLATCVMLEHLDVADNHLIDIFPTWLGTLPELKHLIMKNNGFYGPIGKPRKRFEFSKLRVIDLSYNGFTMELPSEYIFIWESMKDINVSDPAYTNVNIFVELAEMYLNISIKYYYSTTIVHKRVERVYPKIQEAFAAVDLSSNKFTGGIPNVIGNLKGLRSLNLSNNKLIGHIPSSLMNISDLESLDLSYNQLLGEISQQLTQLTFLQIFDVAHNRLTGPIPQGNQFSTFGSASFEDNLGLCGNPLPKKCDNSDPSPPLSSSAFEKDHDDDGSWYSIEYDWKFVLVGLISGLFVGVALGEIVNTRRLQGWLLWTFGKMVLPRRKG</sequence>
<dbReference type="STRING" id="63057.A0A2P5EW51"/>
<dbReference type="PRINTS" id="PR00019">
    <property type="entry name" value="LEURICHRPT"/>
</dbReference>
<evidence type="ECO:0000256" key="9">
    <source>
        <dbReference type="ARBA" id="ARBA00023136"/>
    </source>
</evidence>
<evidence type="ECO:0000256" key="8">
    <source>
        <dbReference type="ARBA" id="ARBA00022989"/>
    </source>
</evidence>
<evidence type="ECO:0000256" key="7">
    <source>
        <dbReference type="ARBA" id="ARBA00022737"/>
    </source>
</evidence>
<dbReference type="Pfam" id="PF00560">
    <property type="entry name" value="LRR_1"/>
    <property type="match status" value="2"/>
</dbReference>
<comment type="caution">
    <text evidence="15">The sequence shown here is derived from an EMBL/GenBank/DDBJ whole genome shotgun (WGS) entry which is preliminary data.</text>
</comment>
<feature type="domain" description="Disease resistance R13L4/SHOC-2-like LRR" evidence="14">
    <location>
        <begin position="292"/>
        <end position="519"/>
    </location>
</feature>
<dbReference type="InterPro" id="IPR013210">
    <property type="entry name" value="LRR_N_plant-typ"/>
</dbReference>
<evidence type="ECO:0000256" key="11">
    <source>
        <dbReference type="ARBA" id="ARBA00023180"/>
    </source>
</evidence>
<dbReference type="FunFam" id="3.80.10.10:FF:000111">
    <property type="entry name" value="LRR receptor-like serine/threonine-protein kinase ERECTA"/>
    <property type="match status" value="1"/>
</dbReference>
<keyword evidence="6 12" id="KW-0732">Signal</keyword>
<dbReference type="InterPro" id="IPR003591">
    <property type="entry name" value="Leu-rich_rpt_typical-subtyp"/>
</dbReference>
<dbReference type="Gene3D" id="3.80.10.10">
    <property type="entry name" value="Ribonuclease Inhibitor"/>
    <property type="match status" value="3"/>
</dbReference>
<dbReference type="AlphaFoldDB" id="A0A2P5EW51"/>
<keyword evidence="16" id="KW-1185">Reference proteome</keyword>
<evidence type="ECO:0000256" key="10">
    <source>
        <dbReference type="ARBA" id="ARBA00023170"/>
    </source>
</evidence>
<keyword evidence="5" id="KW-0812">Transmembrane</keyword>
<dbReference type="Pfam" id="PF13855">
    <property type="entry name" value="LRR_8"/>
    <property type="match status" value="2"/>
</dbReference>
<dbReference type="InterPro" id="IPR046956">
    <property type="entry name" value="RLP23-like"/>
</dbReference>
<organism evidence="15 16">
    <name type="scientific">Trema orientale</name>
    <name type="common">Charcoal tree</name>
    <name type="synonym">Celtis orientalis</name>
    <dbReference type="NCBI Taxonomy" id="63057"/>
    <lineage>
        <taxon>Eukaryota</taxon>
        <taxon>Viridiplantae</taxon>
        <taxon>Streptophyta</taxon>
        <taxon>Embryophyta</taxon>
        <taxon>Tracheophyta</taxon>
        <taxon>Spermatophyta</taxon>
        <taxon>Magnoliopsida</taxon>
        <taxon>eudicotyledons</taxon>
        <taxon>Gunneridae</taxon>
        <taxon>Pentapetalae</taxon>
        <taxon>rosids</taxon>
        <taxon>fabids</taxon>
        <taxon>Rosales</taxon>
        <taxon>Cannabaceae</taxon>
        <taxon>Trema</taxon>
    </lineage>
</organism>
<evidence type="ECO:0000256" key="12">
    <source>
        <dbReference type="SAM" id="SignalP"/>
    </source>
</evidence>
<reference evidence="16" key="1">
    <citation type="submission" date="2016-06" db="EMBL/GenBank/DDBJ databases">
        <title>Parallel loss of symbiosis genes in relatives of nitrogen-fixing non-legume Parasponia.</title>
        <authorList>
            <person name="Van Velzen R."/>
            <person name="Holmer R."/>
            <person name="Bu F."/>
            <person name="Rutten L."/>
            <person name="Van Zeijl A."/>
            <person name="Liu W."/>
            <person name="Santuari L."/>
            <person name="Cao Q."/>
            <person name="Sharma T."/>
            <person name="Shen D."/>
            <person name="Roswanjaya Y."/>
            <person name="Wardhani T."/>
            <person name="Kalhor M.S."/>
            <person name="Jansen J."/>
            <person name="Van den Hoogen J."/>
            <person name="Gungor B."/>
            <person name="Hartog M."/>
            <person name="Hontelez J."/>
            <person name="Verver J."/>
            <person name="Yang W.-C."/>
            <person name="Schijlen E."/>
            <person name="Repin R."/>
            <person name="Schilthuizen M."/>
            <person name="Schranz E."/>
            <person name="Heidstra R."/>
            <person name="Miyata K."/>
            <person name="Fedorova E."/>
            <person name="Kohlen W."/>
            <person name="Bisseling T."/>
            <person name="Smit S."/>
            <person name="Geurts R."/>
        </authorList>
    </citation>
    <scope>NUCLEOTIDE SEQUENCE [LARGE SCALE GENOMIC DNA]</scope>
    <source>
        <strain evidence="16">cv. RG33-2</strain>
    </source>
</reference>
<keyword evidence="8" id="KW-1133">Transmembrane helix</keyword>
<dbReference type="OrthoDB" id="1910043at2759"/>
<feature type="domain" description="Leucine-rich repeat-containing N-terminal plant-type" evidence="13">
    <location>
        <begin position="38"/>
        <end position="89"/>
    </location>
</feature>
<dbReference type="Pfam" id="PF23598">
    <property type="entry name" value="LRR_14"/>
    <property type="match status" value="1"/>
</dbReference>
<evidence type="ECO:0000256" key="3">
    <source>
        <dbReference type="ARBA" id="ARBA00022475"/>
    </source>
</evidence>
<evidence type="ECO:0000256" key="1">
    <source>
        <dbReference type="ARBA" id="ARBA00004251"/>
    </source>
</evidence>
<dbReference type="FunFam" id="3.80.10.10:FF:000041">
    <property type="entry name" value="LRR receptor-like serine/threonine-protein kinase ERECTA"/>
    <property type="match status" value="1"/>
</dbReference>
<dbReference type="InterPro" id="IPR032675">
    <property type="entry name" value="LRR_dom_sf"/>
</dbReference>
<feature type="chain" id="PRO_5015184292" evidence="12">
    <location>
        <begin position="26"/>
        <end position="959"/>
    </location>
</feature>
<proteinExistence type="inferred from homology"/>
<evidence type="ECO:0000313" key="15">
    <source>
        <dbReference type="EMBL" id="PON89759.1"/>
    </source>
</evidence>
<keyword evidence="3" id="KW-1003">Cell membrane</keyword>
<dbReference type="FunFam" id="3.80.10.10:FF:000095">
    <property type="entry name" value="LRR receptor-like serine/threonine-protein kinase GSO1"/>
    <property type="match status" value="1"/>
</dbReference>
<dbReference type="Proteomes" id="UP000237000">
    <property type="component" value="Unassembled WGS sequence"/>
</dbReference>
<name>A0A2P5EW51_TREOI</name>
<dbReference type="PANTHER" id="PTHR48061:SF12">
    <property type="entry name" value="DISEASE RESISTANCE LIKE PROTEIN"/>
    <property type="match status" value="1"/>
</dbReference>
<dbReference type="GO" id="GO:0005886">
    <property type="term" value="C:plasma membrane"/>
    <property type="evidence" value="ECO:0007669"/>
    <property type="project" value="UniProtKB-SubCell"/>
</dbReference>
<comment type="similarity">
    <text evidence="2">Belongs to the RLP family.</text>
</comment>
<keyword evidence="10" id="KW-0675">Receptor</keyword>
<dbReference type="SMART" id="SM00369">
    <property type="entry name" value="LRR_TYP"/>
    <property type="match status" value="7"/>
</dbReference>
<keyword evidence="9" id="KW-0472">Membrane</keyword>
<keyword evidence="11" id="KW-0325">Glycoprotein</keyword>
<evidence type="ECO:0000256" key="4">
    <source>
        <dbReference type="ARBA" id="ARBA00022614"/>
    </source>
</evidence>
<evidence type="ECO:0000256" key="5">
    <source>
        <dbReference type="ARBA" id="ARBA00022692"/>
    </source>
</evidence>
<evidence type="ECO:0000259" key="13">
    <source>
        <dbReference type="Pfam" id="PF08263"/>
    </source>
</evidence>
<evidence type="ECO:0000256" key="2">
    <source>
        <dbReference type="ARBA" id="ARBA00009592"/>
    </source>
</evidence>
<feature type="signal peptide" evidence="12">
    <location>
        <begin position="1"/>
        <end position="25"/>
    </location>
</feature>
<dbReference type="InterPro" id="IPR055414">
    <property type="entry name" value="LRR_R13L4/SHOC2-like"/>
</dbReference>
<dbReference type="PANTHER" id="PTHR48061">
    <property type="entry name" value="LEUCINE-RICH REPEAT RECEPTOR PROTEIN KINASE EMS1-LIKE-RELATED"/>
    <property type="match status" value="1"/>
</dbReference>
<evidence type="ECO:0000259" key="14">
    <source>
        <dbReference type="Pfam" id="PF23598"/>
    </source>
</evidence>
<evidence type="ECO:0000313" key="16">
    <source>
        <dbReference type="Proteomes" id="UP000237000"/>
    </source>
</evidence>
<evidence type="ECO:0000256" key="6">
    <source>
        <dbReference type="ARBA" id="ARBA00022729"/>
    </source>
</evidence>
<dbReference type="InParanoid" id="A0A2P5EW51"/>
<dbReference type="Pfam" id="PF08263">
    <property type="entry name" value="LRRNT_2"/>
    <property type="match status" value="1"/>
</dbReference>
<gene>
    <name evidence="15" type="ORF">TorRG33x02_144390</name>
</gene>
<keyword evidence="7" id="KW-0677">Repeat</keyword>
<dbReference type="InterPro" id="IPR001611">
    <property type="entry name" value="Leu-rich_rpt"/>
</dbReference>
<comment type="subcellular location">
    <subcellularLocation>
        <location evidence="1">Cell membrane</location>
        <topology evidence="1">Single-pass type I membrane protein</topology>
    </subcellularLocation>
</comment>
<keyword evidence="4" id="KW-0433">Leucine-rich repeat</keyword>
<dbReference type="EMBL" id="JXTC01000090">
    <property type="protein sequence ID" value="PON89759.1"/>
    <property type="molecule type" value="Genomic_DNA"/>
</dbReference>
<protein>
    <submittedName>
        <fullName evidence="15">Leucine-rich repeat domain containing protein</fullName>
    </submittedName>
</protein>
<accession>A0A2P5EW51</accession>
<dbReference type="SUPFAM" id="SSF52047">
    <property type="entry name" value="RNI-like"/>
    <property type="match status" value="2"/>
</dbReference>